<dbReference type="EMBL" id="VZPX01000004">
    <property type="protein sequence ID" value="KAB0482438.1"/>
    <property type="molecule type" value="Genomic_DNA"/>
</dbReference>
<feature type="active site" evidence="5">
    <location>
        <position position="207"/>
    </location>
</feature>
<comment type="caution">
    <text evidence="6">The sequence shown here is derived from an EMBL/GenBank/DDBJ whole genome shotgun (WGS) entry which is preliminary data.</text>
</comment>
<dbReference type="InterPro" id="IPR001525">
    <property type="entry name" value="C5_MeTfrase"/>
</dbReference>
<keyword evidence="3" id="KW-0680">Restriction system</keyword>
<dbReference type="PROSITE" id="PS51679">
    <property type="entry name" value="SAM_MT_C5"/>
    <property type="match status" value="1"/>
</dbReference>
<keyword evidence="2 5" id="KW-0808">Transferase</keyword>
<evidence type="ECO:0000256" key="3">
    <source>
        <dbReference type="ARBA" id="ARBA00022747"/>
    </source>
</evidence>
<dbReference type="GO" id="GO:0003886">
    <property type="term" value="F:DNA (cytosine-5-)-methyltransferase activity"/>
    <property type="evidence" value="ECO:0007669"/>
    <property type="project" value="UniProtKB-EC"/>
</dbReference>
<evidence type="ECO:0000313" key="7">
    <source>
        <dbReference type="Proteomes" id="UP000423756"/>
    </source>
</evidence>
<organism evidence="6 7">
    <name type="scientific">Vibrio chagasii</name>
    <dbReference type="NCBI Taxonomy" id="170679"/>
    <lineage>
        <taxon>Bacteria</taxon>
        <taxon>Pseudomonadati</taxon>
        <taxon>Pseudomonadota</taxon>
        <taxon>Gammaproteobacteria</taxon>
        <taxon>Vibrionales</taxon>
        <taxon>Vibrionaceae</taxon>
        <taxon>Vibrio</taxon>
    </lineage>
</organism>
<keyword evidence="1 5" id="KW-0489">Methyltransferase</keyword>
<evidence type="ECO:0000313" key="6">
    <source>
        <dbReference type="EMBL" id="KAB0482438.1"/>
    </source>
</evidence>
<evidence type="ECO:0000256" key="5">
    <source>
        <dbReference type="PROSITE-ProRule" id="PRU01016"/>
    </source>
</evidence>
<gene>
    <name evidence="6" type="ORF">F7Q91_03250</name>
</gene>
<keyword evidence="5" id="KW-0949">S-adenosyl-L-methionine</keyword>
<comment type="catalytic activity">
    <reaction evidence="4">
        <text>a 2'-deoxycytidine in DNA + S-adenosyl-L-methionine = a 5-methyl-2'-deoxycytidine in DNA + S-adenosyl-L-homocysteine + H(+)</text>
        <dbReference type="Rhea" id="RHEA:13681"/>
        <dbReference type="Rhea" id="RHEA-COMP:11369"/>
        <dbReference type="Rhea" id="RHEA-COMP:11370"/>
        <dbReference type="ChEBI" id="CHEBI:15378"/>
        <dbReference type="ChEBI" id="CHEBI:57856"/>
        <dbReference type="ChEBI" id="CHEBI:59789"/>
        <dbReference type="ChEBI" id="CHEBI:85452"/>
        <dbReference type="ChEBI" id="CHEBI:85454"/>
        <dbReference type="EC" id="2.1.1.37"/>
    </reaction>
</comment>
<protein>
    <submittedName>
        <fullName evidence="6">DNA cytosine methyltransferase</fullName>
    </submittedName>
</protein>
<dbReference type="InterPro" id="IPR029063">
    <property type="entry name" value="SAM-dependent_MTases_sf"/>
</dbReference>
<evidence type="ECO:0000256" key="4">
    <source>
        <dbReference type="ARBA" id="ARBA00047422"/>
    </source>
</evidence>
<sequence>MFVTKMFNYSLKHLKNGAARIYLQNTQALKASGFNAEGAIRIEYSKLKVEILSDKCGTNSVQDTSRGELIEIRNKTLAECFSGLDRVIITFRSGKIIISASKADIDRLKREARLSASIKRGKVTFGSLYSGIGLTSLALKLGLKRTGLDTVQAFSTDIDELALSVQVEGNPIWEEHLKNAVVIADDISNIDFSSVPQVDVLEIGYPCYNQSTLCPKTQRDLEHPKVGSKFIPTVNAIKQLNPAVIIIECAVPFLQSKTYSLIKKEIQGYQFEEARISGYDHGDFEERKRCFILATSKGLNRANLDDFQPKQITDRPQIKSIMETVPLGDKAWKEMQHVKDKLTDPRLNFKHKVYSGNETKIAAIPATYNSPKIGSPMIQAEGSHLQRLFTYVEHSRIREVPKKLFSVLDSVAKGKHPLVSKRGNVTAVQRMLGNGVSPKAWRNAGEFVGRYLISQKLTLST</sequence>
<dbReference type="Gene3D" id="3.40.50.150">
    <property type="entry name" value="Vaccinia Virus protein VP39"/>
    <property type="match status" value="1"/>
</dbReference>
<accession>A0A7V7NX77</accession>
<dbReference type="GO" id="GO:0032259">
    <property type="term" value="P:methylation"/>
    <property type="evidence" value="ECO:0007669"/>
    <property type="project" value="UniProtKB-KW"/>
</dbReference>
<evidence type="ECO:0000256" key="1">
    <source>
        <dbReference type="ARBA" id="ARBA00022603"/>
    </source>
</evidence>
<dbReference type="Proteomes" id="UP000423756">
    <property type="component" value="Unassembled WGS sequence"/>
</dbReference>
<reference evidence="6 7" key="1">
    <citation type="submission" date="2019-09" db="EMBL/GenBank/DDBJ databases">
        <title>Draft genome sequences of 48 bacterial type strains from the CCUG.</title>
        <authorList>
            <person name="Tunovic T."/>
            <person name="Pineiro-Iglesias B."/>
            <person name="Unosson C."/>
            <person name="Inganas E."/>
            <person name="Ohlen M."/>
            <person name="Cardew S."/>
            <person name="Jensie-Markopoulos S."/>
            <person name="Salva-Serra F."/>
            <person name="Jaen-Luchoro D."/>
            <person name="Karlsson R."/>
            <person name="Svensson-Stadler L."/>
            <person name="Chun J."/>
            <person name="Moore E."/>
        </authorList>
    </citation>
    <scope>NUCLEOTIDE SEQUENCE [LARGE SCALE GENOMIC DNA]</scope>
    <source>
        <strain evidence="6 7">CCUG 48643</strain>
    </source>
</reference>
<dbReference type="AlphaFoldDB" id="A0A7V7NX77"/>
<proteinExistence type="inferred from homology"/>
<comment type="similarity">
    <text evidence="5">Belongs to the class I-like SAM-binding methyltransferase superfamily. C5-methyltransferase family.</text>
</comment>
<evidence type="ECO:0000256" key="2">
    <source>
        <dbReference type="ARBA" id="ARBA00022679"/>
    </source>
</evidence>
<name>A0A7V7NX77_9VIBR</name>
<dbReference type="Pfam" id="PF00145">
    <property type="entry name" value="DNA_methylase"/>
    <property type="match status" value="1"/>
</dbReference>
<dbReference type="GO" id="GO:0009307">
    <property type="term" value="P:DNA restriction-modification system"/>
    <property type="evidence" value="ECO:0007669"/>
    <property type="project" value="UniProtKB-KW"/>
</dbReference>
<dbReference type="SUPFAM" id="SSF53335">
    <property type="entry name" value="S-adenosyl-L-methionine-dependent methyltransferases"/>
    <property type="match status" value="1"/>
</dbReference>